<keyword evidence="12" id="KW-1185">Reference proteome</keyword>
<dbReference type="NCBIfam" id="TIGR00150">
    <property type="entry name" value="T6A_YjeE"/>
    <property type="match status" value="1"/>
</dbReference>
<evidence type="ECO:0000313" key="11">
    <source>
        <dbReference type="EMBL" id="MFC7372422.1"/>
    </source>
</evidence>
<dbReference type="InterPro" id="IPR027417">
    <property type="entry name" value="P-loop_NTPase"/>
</dbReference>
<sequence length="151" mass="17143">METYTIQTASREETTELAYKLGTLVQPGDVLTLEGDLGAGKTTFTQGLAKGLGVKRNVNSPTFTIMKEYNGRLPLYHMDVYRLENSDEDLGFEEYIYGEGVCVIEWAQFIQEYVPQDKLSITIRHKGDNQREIELQPAGERYITLVKELLS</sequence>
<dbReference type="PANTHER" id="PTHR33540:SF2">
    <property type="entry name" value="TRNA THREONYLCARBAMOYLADENOSINE BIOSYNTHESIS PROTEIN TSAE"/>
    <property type="match status" value="1"/>
</dbReference>
<dbReference type="PANTHER" id="PTHR33540">
    <property type="entry name" value="TRNA THREONYLCARBAMOYLADENOSINE BIOSYNTHESIS PROTEIN TSAE"/>
    <property type="match status" value="1"/>
</dbReference>
<reference evidence="12" key="1">
    <citation type="journal article" date="2019" name="Int. J. Syst. Evol. Microbiol.">
        <title>The Global Catalogue of Microorganisms (GCM) 10K type strain sequencing project: providing services to taxonomists for standard genome sequencing and annotation.</title>
        <authorList>
            <consortium name="The Broad Institute Genomics Platform"/>
            <consortium name="The Broad Institute Genome Sequencing Center for Infectious Disease"/>
            <person name="Wu L."/>
            <person name="Ma J."/>
        </authorList>
    </citation>
    <scope>NUCLEOTIDE SEQUENCE [LARGE SCALE GENOMIC DNA]</scope>
    <source>
        <strain evidence="12">NBRC 106396</strain>
    </source>
</reference>
<dbReference type="InterPro" id="IPR003442">
    <property type="entry name" value="T6A_TsaE"/>
</dbReference>
<keyword evidence="9" id="KW-0460">Magnesium</keyword>
<keyword evidence="8" id="KW-0067">ATP-binding</keyword>
<evidence type="ECO:0000256" key="6">
    <source>
        <dbReference type="ARBA" id="ARBA00022723"/>
    </source>
</evidence>
<dbReference type="RefSeq" id="WP_379749996.1">
    <property type="nucleotide sequence ID" value="NZ_JBHTCP010000040.1"/>
</dbReference>
<organism evidence="11 12">
    <name type="scientific">Fictibacillus iocasae</name>
    <dbReference type="NCBI Taxonomy" id="2715437"/>
    <lineage>
        <taxon>Bacteria</taxon>
        <taxon>Bacillati</taxon>
        <taxon>Bacillota</taxon>
        <taxon>Bacilli</taxon>
        <taxon>Bacillales</taxon>
        <taxon>Fictibacillaceae</taxon>
        <taxon>Fictibacillus</taxon>
    </lineage>
</organism>
<dbReference type="Pfam" id="PF02367">
    <property type="entry name" value="TsaE"/>
    <property type="match status" value="1"/>
</dbReference>
<comment type="caution">
    <text evidence="11">The sequence shown here is derived from an EMBL/GenBank/DDBJ whole genome shotgun (WGS) entry which is preliminary data.</text>
</comment>
<keyword evidence="5" id="KW-0819">tRNA processing</keyword>
<proteinExistence type="inferred from homology"/>
<dbReference type="SUPFAM" id="SSF52540">
    <property type="entry name" value="P-loop containing nucleoside triphosphate hydrolases"/>
    <property type="match status" value="1"/>
</dbReference>
<protein>
    <recommendedName>
        <fullName evidence="3">tRNA threonylcarbamoyladenosine biosynthesis protein TsaE</fullName>
    </recommendedName>
    <alternativeName>
        <fullName evidence="10">t(6)A37 threonylcarbamoyladenosine biosynthesis protein TsaE</fullName>
    </alternativeName>
</protein>
<evidence type="ECO:0000256" key="4">
    <source>
        <dbReference type="ARBA" id="ARBA00022490"/>
    </source>
</evidence>
<evidence type="ECO:0000256" key="8">
    <source>
        <dbReference type="ARBA" id="ARBA00022840"/>
    </source>
</evidence>
<dbReference type="EMBL" id="JBHTCP010000040">
    <property type="protein sequence ID" value="MFC7372422.1"/>
    <property type="molecule type" value="Genomic_DNA"/>
</dbReference>
<evidence type="ECO:0000256" key="10">
    <source>
        <dbReference type="ARBA" id="ARBA00032441"/>
    </source>
</evidence>
<gene>
    <name evidence="11" type="primary">tsaE</name>
    <name evidence="11" type="ORF">ACFQPF_12145</name>
</gene>
<name>A0ABW2NP52_9BACL</name>
<accession>A0ABW2NP52</accession>
<evidence type="ECO:0000256" key="5">
    <source>
        <dbReference type="ARBA" id="ARBA00022694"/>
    </source>
</evidence>
<evidence type="ECO:0000256" key="2">
    <source>
        <dbReference type="ARBA" id="ARBA00007599"/>
    </source>
</evidence>
<evidence type="ECO:0000256" key="1">
    <source>
        <dbReference type="ARBA" id="ARBA00004496"/>
    </source>
</evidence>
<evidence type="ECO:0000256" key="7">
    <source>
        <dbReference type="ARBA" id="ARBA00022741"/>
    </source>
</evidence>
<comment type="similarity">
    <text evidence="2">Belongs to the TsaE family.</text>
</comment>
<comment type="subcellular location">
    <subcellularLocation>
        <location evidence="1">Cytoplasm</location>
    </subcellularLocation>
</comment>
<evidence type="ECO:0000313" key="12">
    <source>
        <dbReference type="Proteomes" id="UP001596549"/>
    </source>
</evidence>
<evidence type="ECO:0000256" key="3">
    <source>
        <dbReference type="ARBA" id="ARBA00019010"/>
    </source>
</evidence>
<dbReference type="Gene3D" id="3.40.50.300">
    <property type="entry name" value="P-loop containing nucleotide triphosphate hydrolases"/>
    <property type="match status" value="1"/>
</dbReference>
<keyword evidence="6" id="KW-0479">Metal-binding</keyword>
<keyword evidence="4" id="KW-0963">Cytoplasm</keyword>
<evidence type="ECO:0000256" key="9">
    <source>
        <dbReference type="ARBA" id="ARBA00022842"/>
    </source>
</evidence>
<dbReference type="Proteomes" id="UP001596549">
    <property type="component" value="Unassembled WGS sequence"/>
</dbReference>
<keyword evidence="7" id="KW-0547">Nucleotide-binding</keyword>